<evidence type="ECO:0000313" key="4">
    <source>
        <dbReference type="Proteomes" id="UP000621500"/>
    </source>
</evidence>
<dbReference type="InterPro" id="IPR036628">
    <property type="entry name" value="Clp_N_dom_sf"/>
</dbReference>
<dbReference type="InterPro" id="IPR004176">
    <property type="entry name" value="Clp_R_N"/>
</dbReference>
<name>A0ABQ4EWT8_9ACTN</name>
<organism evidence="3 4">
    <name type="scientific">Plantactinospora mayteni</name>
    <dbReference type="NCBI Taxonomy" id="566021"/>
    <lineage>
        <taxon>Bacteria</taxon>
        <taxon>Bacillati</taxon>
        <taxon>Actinomycetota</taxon>
        <taxon>Actinomycetes</taxon>
        <taxon>Micromonosporales</taxon>
        <taxon>Micromonosporaceae</taxon>
        <taxon>Plantactinospora</taxon>
    </lineage>
</organism>
<evidence type="ECO:0000259" key="2">
    <source>
        <dbReference type="PROSITE" id="PS51903"/>
    </source>
</evidence>
<protein>
    <submittedName>
        <fullName evidence="3">Peptidase</fullName>
    </submittedName>
</protein>
<dbReference type="Pfam" id="PF02861">
    <property type="entry name" value="Clp_N"/>
    <property type="match status" value="2"/>
</dbReference>
<evidence type="ECO:0000313" key="3">
    <source>
        <dbReference type="EMBL" id="GIG99114.1"/>
    </source>
</evidence>
<comment type="caution">
    <text evidence="3">The sequence shown here is derived from an EMBL/GenBank/DDBJ whole genome shotgun (WGS) entry which is preliminary data.</text>
</comment>
<dbReference type="SUPFAM" id="SSF81923">
    <property type="entry name" value="Double Clp-N motif"/>
    <property type="match status" value="2"/>
</dbReference>
<keyword evidence="1" id="KW-0677">Repeat</keyword>
<dbReference type="Proteomes" id="UP000621500">
    <property type="component" value="Unassembled WGS sequence"/>
</dbReference>
<proteinExistence type="predicted"/>
<sequence length="190" mass="20516">MFERFTENARRTISAAVEIAAETGATRAGPEHLLLGLAADERGTAASVLAGYGLTASALRAATPRPGGRRCLTDEETSALRGVGADADEVFRRIEQEFGSAALFDQPEPPVRSRPRDWLAGPLDAGARKVLELCLREAIALRHREISTGHLLLALLRHDLPGPVSTAVRRAGVTYGDARRRVVHALRQPR</sequence>
<reference evidence="3 4" key="1">
    <citation type="submission" date="2021-01" db="EMBL/GenBank/DDBJ databases">
        <title>Whole genome shotgun sequence of Plantactinospora mayteni NBRC 109088.</title>
        <authorList>
            <person name="Komaki H."/>
            <person name="Tamura T."/>
        </authorList>
    </citation>
    <scope>NUCLEOTIDE SEQUENCE [LARGE SCALE GENOMIC DNA]</scope>
    <source>
        <strain evidence="3 4">NBRC 109088</strain>
    </source>
</reference>
<keyword evidence="4" id="KW-1185">Reference proteome</keyword>
<accession>A0ABQ4EWT8</accession>
<dbReference type="EMBL" id="BONX01000040">
    <property type="protein sequence ID" value="GIG99114.1"/>
    <property type="molecule type" value="Genomic_DNA"/>
</dbReference>
<dbReference type="PROSITE" id="PS51903">
    <property type="entry name" value="CLP_R"/>
    <property type="match status" value="1"/>
</dbReference>
<evidence type="ECO:0000256" key="1">
    <source>
        <dbReference type="PROSITE-ProRule" id="PRU01251"/>
    </source>
</evidence>
<dbReference type="Gene3D" id="1.10.1780.10">
    <property type="entry name" value="Clp, N-terminal domain"/>
    <property type="match status" value="2"/>
</dbReference>
<feature type="domain" description="Clp R" evidence="2">
    <location>
        <begin position="2"/>
        <end position="189"/>
    </location>
</feature>
<dbReference type="RefSeq" id="WP_275414763.1">
    <property type="nucleotide sequence ID" value="NZ_BAAAZQ010000009.1"/>
</dbReference>
<gene>
    <name evidence="3" type="ORF">Pma05_56870</name>
</gene>